<reference evidence="1" key="1">
    <citation type="submission" date="2021-10" db="EMBL/GenBank/DDBJ databases">
        <title>Psilocybe cubensis genome.</title>
        <authorList>
            <person name="Mckernan K.J."/>
            <person name="Crawford S."/>
            <person name="Trippe A."/>
            <person name="Kane L.T."/>
            <person name="Mclaughlin S."/>
        </authorList>
    </citation>
    <scope>NUCLEOTIDE SEQUENCE</scope>
    <source>
        <strain evidence="1">MGC-MH-2018</strain>
    </source>
</reference>
<sequence length="114" mass="12831">MKHKVNVSRYGWCHSVTTQVTRGHTHKGLVTTNYHSKQYPTLSRIARDYLAIQGSSVAAERSFSAGGLTDVLNRNQMDPELFGYLQILKGCYKSQLMTAANEAKAHEPMDWESI</sequence>
<gene>
    <name evidence="1" type="ORF">JR316_0005639</name>
</gene>
<proteinExistence type="predicted"/>
<accession>A0ACB8GZW1</accession>
<dbReference type="Proteomes" id="UP000664032">
    <property type="component" value="Unassembled WGS sequence"/>
</dbReference>
<organism evidence="1 2">
    <name type="scientific">Psilocybe cubensis</name>
    <name type="common">Psychedelic mushroom</name>
    <name type="synonym">Stropharia cubensis</name>
    <dbReference type="NCBI Taxonomy" id="181762"/>
    <lineage>
        <taxon>Eukaryota</taxon>
        <taxon>Fungi</taxon>
        <taxon>Dikarya</taxon>
        <taxon>Basidiomycota</taxon>
        <taxon>Agaricomycotina</taxon>
        <taxon>Agaricomycetes</taxon>
        <taxon>Agaricomycetidae</taxon>
        <taxon>Agaricales</taxon>
        <taxon>Agaricineae</taxon>
        <taxon>Strophariaceae</taxon>
        <taxon>Psilocybe</taxon>
    </lineage>
</organism>
<comment type="caution">
    <text evidence="1">The sequence shown here is derived from an EMBL/GenBank/DDBJ whole genome shotgun (WGS) entry which is preliminary data.</text>
</comment>
<name>A0ACB8GZW1_PSICU</name>
<protein>
    <submittedName>
        <fullName evidence="1">Uncharacterized protein</fullName>
    </submittedName>
</protein>
<keyword evidence="2" id="KW-1185">Reference proteome</keyword>
<evidence type="ECO:0000313" key="1">
    <source>
        <dbReference type="EMBL" id="KAH9481119.1"/>
    </source>
</evidence>
<dbReference type="EMBL" id="JAFIQS020000005">
    <property type="protein sequence ID" value="KAH9481119.1"/>
    <property type="molecule type" value="Genomic_DNA"/>
</dbReference>
<evidence type="ECO:0000313" key="2">
    <source>
        <dbReference type="Proteomes" id="UP000664032"/>
    </source>
</evidence>